<evidence type="ECO:0000313" key="4">
    <source>
        <dbReference type="EMBL" id="MBB5696999.1"/>
    </source>
</evidence>
<dbReference type="Pfam" id="PF00150">
    <property type="entry name" value="Cellulase"/>
    <property type="match status" value="1"/>
</dbReference>
<evidence type="ECO:0000259" key="3">
    <source>
        <dbReference type="Pfam" id="PF00150"/>
    </source>
</evidence>
<dbReference type="RefSeq" id="WP_184023583.1">
    <property type="nucleotide sequence ID" value="NZ_JACIJJ010000001.1"/>
</dbReference>
<dbReference type="InterPro" id="IPR001547">
    <property type="entry name" value="Glyco_hydro_5"/>
</dbReference>
<dbReference type="InterPro" id="IPR018087">
    <property type="entry name" value="Glyco_hydro_5_CS"/>
</dbReference>
<accession>A0A7W9AM53</accession>
<evidence type="ECO:0000256" key="1">
    <source>
        <dbReference type="ARBA" id="ARBA00022801"/>
    </source>
</evidence>
<name>A0A7W9AM53_9SPHN</name>
<evidence type="ECO:0000313" key="5">
    <source>
        <dbReference type="Proteomes" id="UP000557739"/>
    </source>
</evidence>
<dbReference type="SUPFAM" id="SSF51445">
    <property type="entry name" value="(Trans)glycosidases"/>
    <property type="match status" value="1"/>
</dbReference>
<dbReference type="InterPro" id="IPR017853">
    <property type="entry name" value="GH"/>
</dbReference>
<dbReference type="GO" id="GO:0004553">
    <property type="term" value="F:hydrolase activity, hydrolyzing O-glycosyl compounds"/>
    <property type="evidence" value="ECO:0007669"/>
    <property type="project" value="InterPro"/>
</dbReference>
<keyword evidence="2" id="KW-0326">Glycosidase</keyword>
<evidence type="ECO:0000256" key="2">
    <source>
        <dbReference type="ARBA" id="ARBA00023295"/>
    </source>
</evidence>
<dbReference type="Gene3D" id="3.20.20.80">
    <property type="entry name" value="Glycosidases"/>
    <property type="match status" value="1"/>
</dbReference>
<dbReference type="EMBL" id="JACIJJ010000001">
    <property type="protein sequence ID" value="MBB5696999.1"/>
    <property type="molecule type" value="Genomic_DNA"/>
</dbReference>
<dbReference type="PANTHER" id="PTHR34142">
    <property type="entry name" value="ENDO-BETA-1,4-GLUCANASE A"/>
    <property type="match status" value="1"/>
</dbReference>
<dbReference type="AlphaFoldDB" id="A0A7W9AM53"/>
<gene>
    <name evidence="4" type="ORF">FHR19_000324</name>
</gene>
<dbReference type="GO" id="GO:0009251">
    <property type="term" value="P:glucan catabolic process"/>
    <property type="evidence" value="ECO:0007669"/>
    <property type="project" value="TreeGrafter"/>
</dbReference>
<comment type="caution">
    <text evidence="4">The sequence shown here is derived from an EMBL/GenBank/DDBJ whole genome shotgun (WGS) entry which is preliminary data.</text>
</comment>
<reference evidence="4 5" key="1">
    <citation type="submission" date="2020-08" db="EMBL/GenBank/DDBJ databases">
        <title>Genomic Encyclopedia of Type Strains, Phase IV (KMG-IV): sequencing the most valuable type-strain genomes for metagenomic binning, comparative biology and taxonomic classification.</title>
        <authorList>
            <person name="Goeker M."/>
        </authorList>
    </citation>
    <scope>NUCLEOTIDE SEQUENCE [LARGE SCALE GENOMIC DNA]</scope>
    <source>
        <strain evidence="4 5">DSM 27244</strain>
    </source>
</reference>
<proteinExistence type="predicted"/>
<protein>
    <submittedName>
        <fullName evidence="4">Aryl-phospho-beta-D-glucosidase BglC (GH1 family)</fullName>
    </submittedName>
</protein>
<keyword evidence="1" id="KW-0378">Hydrolase</keyword>
<sequence length="814" mass="87584">MTVIPAILGAVQPNKKHLPRWIMRRDTPLLTSEGDEVTLSLVVNNALAGAQIMLWMTGGGSLASTGNWERSWHDVIAEELARYGCTYRRLTSGTTPPAQGTLSGLLTIGGGYQGQIMRFTNRSRRNRRTNATNPDGSPGYREMQFLLANQGAAGTPEREKNGTGQILSGNLVRVLDTSRTPTGTPRLALRLPTGQTSLFDGDSFRVVIETANIIPGTKLKLYPAGDGRRALSPSFRPGFKDAGEAAGCDVFLPRYDPANPADYYDGCEITFTERYDDATPVTIDFTLLANGPEEGSRELFIISQLTAEGDAAEFDEVRARGDWASGTAYRQGDWVTYLVDGGRYIYTSETASSGNAPTDASRWRPYITTQTSSLNLSFTIKARPPRYWELRATVAGGVVTYAIHVPIGAAGDSVAFASTGAPAGFDAAIAAALGAAATMTGGRLIAADGGEIIFTVPLSGAGKHVLRISDPEGTSPIVISDACAYLTPPVVAATPAKQFGVNLAGAEFTPAQIPGTLGTHYVYAGQTEMDYYWAKGVRIIRLPVKWERIQPDLYGPLGGANDDIGRTDGVIDYWEGLGGTVILDVHNYMSRKDAGKVAYDNPAAPTAALVDLWERLANRYASRAVWFDIMNEPSGDRQNAGRVADVMQCVTNAIRARTDAANLILVEGQRYSSAQFWVSLGQAAAFDRFYDPAGNFAFSPHSYVDADASGTSGLCVTGSSRLIAITAWARERGFKLFLGEVAGGDPARADQATCGPIMAQVYSYIRDNPEWIGVTAWGGGRFWGRDYIFRLDPLNYATGPNSGQFEMLTPYLVA</sequence>
<organism evidence="4 5">
    <name type="scientific">Sphingomonas yantingensis</name>
    <dbReference type="NCBI Taxonomy" id="1241761"/>
    <lineage>
        <taxon>Bacteria</taxon>
        <taxon>Pseudomonadati</taxon>
        <taxon>Pseudomonadota</taxon>
        <taxon>Alphaproteobacteria</taxon>
        <taxon>Sphingomonadales</taxon>
        <taxon>Sphingomonadaceae</taxon>
        <taxon>Sphingomonas</taxon>
    </lineage>
</organism>
<feature type="domain" description="Glycoside hydrolase family 5" evidence="3">
    <location>
        <begin position="505"/>
        <end position="777"/>
    </location>
</feature>
<dbReference type="PANTHER" id="PTHR34142:SF1">
    <property type="entry name" value="GLYCOSIDE HYDROLASE FAMILY 5 DOMAIN-CONTAINING PROTEIN"/>
    <property type="match status" value="1"/>
</dbReference>
<dbReference type="Proteomes" id="UP000557739">
    <property type="component" value="Unassembled WGS sequence"/>
</dbReference>
<dbReference type="PROSITE" id="PS00659">
    <property type="entry name" value="GLYCOSYL_HYDROL_F5"/>
    <property type="match status" value="1"/>
</dbReference>
<keyword evidence="5" id="KW-1185">Reference proteome</keyword>